<sequence>MDLNPNADLRLQGRQTKPLKVSRSVRQMYRFVSVHAQSNGINRGPEESRRRDYGRDDEGGGGSGIDGKGDAVATDRGEVEGGGVGMRLTESRWGAWSGTEAREKMVFGCGLKIKLGVFLTRVFGKSFK</sequence>
<dbReference type="AlphaFoldDB" id="A0A540M687"/>
<evidence type="ECO:0000313" key="2">
    <source>
        <dbReference type="EMBL" id="TQD94270.1"/>
    </source>
</evidence>
<proteinExistence type="predicted"/>
<evidence type="ECO:0000313" key="3">
    <source>
        <dbReference type="Proteomes" id="UP000315295"/>
    </source>
</evidence>
<feature type="region of interest" description="Disordered" evidence="1">
    <location>
        <begin position="36"/>
        <end position="84"/>
    </location>
</feature>
<protein>
    <submittedName>
        <fullName evidence="2">Uncharacterized protein</fullName>
    </submittedName>
</protein>
<comment type="caution">
    <text evidence="2">The sequence shown here is derived from an EMBL/GenBank/DDBJ whole genome shotgun (WGS) entry which is preliminary data.</text>
</comment>
<dbReference type="EMBL" id="VIEB01000347">
    <property type="protein sequence ID" value="TQD94270.1"/>
    <property type="molecule type" value="Genomic_DNA"/>
</dbReference>
<keyword evidence="3" id="KW-1185">Reference proteome</keyword>
<organism evidence="2 3">
    <name type="scientific">Malus baccata</name>
    <name type="common">Siberian crab apple</name>
    <name type="synonym">Pyrus baccata</name>
    <dbReference type="NCBI Taxonomy" id="106549"/>
    <lineage>
        <taxon>Eukaryota</taxon>
        <taxon>Viridiplantae</taxon>
        <taxon>Streptophyta</taxon>
        <taxon>Embryophyta</taxon>
        <taxon>Tracheophyta</taxon>
        <taxon>Spermatophyta</taxon>
        <taxon>Magnoliopsida</taxon>
        <taxon>eudicotyledons</taxon>
        <taxon>Gunneridae</taxon>
        <taxon>Pentapetalae</taxon>
        <taxon>rosids</taxon>
        <taxon>fabids</taxon>
        <taxon>Rosales</taxon>
        <taxon>Rosaceae</taxon>
        <taxon>Amygdaloideae</taxon>
        <taxon>Maleae</taxon>
        <taxon>Malus</taxon>
    </lineage>
</organism>
<dbReference type="Proteomes" id="UP000315295">
    <property type="component" value="Unassembled WGS sequence"/>
</dbReference>
<feature type="compositionally biased region" description="Basic and acidic residues" evidence="1">
    <location>
        <begin position="44"/>
        <end position="58"/>
    </location>
</feature>
<name>A0A540M687_MALBA</name>
<evidence type="ECO:0000256" key="1">
    <source>
        <dbReference type="SAM" id="MobiDB-lite"/>
    </source>
</evidence>
<accession>A0A540M687</accession>
<reference evidence="2 3" key="1">
    <citation type="journal article" date="2019" name="G3 (Bethesda)">
        <title>Sequencing of a Wild Apple (Malus baccata) Genome Unravels the Differences Between Cultivated and Wild Apple Species Regarding Disease Resistance and Cold Tolerance.</title>
        <authorList>
            <person name="Chen X."/>
        </authorList>
    </citation>
    <scope>NUCLEOTIDE SEQUENCE [LARGE SCALE GENOMIC DNA]</scope>
    <source>
        <strain evidence="3">cv. Shandingzi</strain>
        <tissue evidence="2">Leaves</tissue>
    </source>
</reference>
<feature type="compositionally biased region" description="Basic and acidic residues" evidence="1">
    <location>
        <begin position="67"/>
        <end position="79"/>
    </location>
</feature>
<gene>
    <name evidence="2" type="ORF">C1H46_020084</name>
</gene>